<protein>
    <submittedName>
        <fullName evidence="1">Uncharacterized protein</fullName>
    </submittedName>
</protein>
<accession>A0A9P9F603</accession>
<reference evidence="1" key="1">
    <citation type="journal article" date="2021" name="Nat. Commun.">
        <title>Genetic determinants of endophytism in the Arabidopsis root mycobiome.</title>
        <authorList>
            <person name="Mesny F."/>
            <person name="Miyauchi S."/>
            <person name="Thiergart T."/>
            <person name="Pickel B."/>
            <person name="Atanasova L."/>
            <person name="Karlsson M."/>
            <person name="Huettel B."/>
            <person name="Barry K.W."/>
            <person name="Haridas S."/>
            <person name="Chen C."/>
            <person name="Bauer D."/>
            <person name="Andreopoulos W."/>
            <person name="Pangilinan J."/>
            <person name="LaButti K."/>
            <person name="Riley R."/>
            <person name="Lipzen A."/>
            <person name="Clum A."/>
            <person name="Drula E."/>
            <person name="Henrissat B."/>
            <person name="Kohler A."/>
            <person name="Grigoriev I.V."/>
            <person name="Martin F.M."/>
            <person name="Hacquard S."/>
        </authorList>
    </citation>
    <scope>NUCLEOTIDE SEQUENCE</scope>
    <source>
        <strain evidence="1">MPI-CAGE-AT-0147</strain>
    </source>
</reference>
<evidence type="ECO:0000313" key="2">
    <source>
        <dbReference type="Proteomes" id="UP000738349"/>
    </source>
</evidence>
<dbReference type="AlphaFoldDB" id="A0A9P9F603"/>
<dbReference type="Proteomes" id="UP000738349">
    <property type="component" value="Unassembled WGS sequence"/>
</dbReference>
<keyword evidence="2" id="KW-1185">Reference proteome</keyword>
<name>A0A9P9F603_9HYPO</name>
<gene>
    <name evidence="1" type="ORF">EDB81DRAFT_455064</name>
</gene>
<sequence>MKGCRAVGGLVEGDSDDFDVLYAHTVGLLLPGVLDHPTTRTTGVRRMMCVSNTTLHLRPYFYTTYISLPITVVIKTRHNTSIEANGLNATKHPSNCCWLPSYGNRSKCPAGVAVSAGWWSPNWIGLSLGDLAWKYGGSRWPSQYKVEFPSRLLFRILHNLVIPNMKRWVDKRTAPSSCSQPDAARHSRQHFFGCYYIYHIVPELNCIMVIPHYTSTKSFP</sequence>
<evidence type="ECO:0000313" key="1">
    <source>
        <dbReference type="EMBL" id="KAH7153421.1"/>
    </source>
</evidence>
<organism evidence="1 2">
    <name type="scientific">Dactylonectria macrodidyma</name>
    <dbReference type="NCBI Taxonomy" id="307937"/>
    <lineage>
        <taxon>Eukaryota</taxon>
        <taxon>Fungi</taxon>
        <taxon>Dikarya</taxon>
        <taxon>Ascomycota</taxon>
        <taxon>Pezizomycotina</taxon>
        <taxon>Sordariomycetes</taxon>
        <taxon>Hypocreomycetidae</taxon>
        <taxon>Hypocreales</taxon>
        <taxon>Nectriaceae</taxon>
        <taxon>Dactylonectria</taxon>
    </lineage>
</organism>
<proteinExistence type="predicted"/>
<dbReference type="EMBL" id="JAGMUV010000006">
    <property type="protein sequence ID" value="KAH7153421.1"/>
    <property type="molecule type" value="Genomic_DNA"/>
</dbReference>
<comment type="caution">
    <text evidence="1">The sequence shown here is derived from an EMBL/GenBank/DDBJ whole genome shotgun (WGS) entry which is preliminary data.</text>
</comment>